<feature type="domain" description="EF-hand" evidence="4">
    <location>
        <begin position="143"/>
        <end position="178"/>
    </location>
</feature>
<reference evidence="5" key="1">
    <citation type="submission" date="2021-06" db="EMBL/GenBank/DDBJ databases">
        <authorList>
            <person name="Hodson N. C."/>
            <person name="Mongue J. A."/>
            <person name="Jaron S. K."/>
        </authorList>
    </citation>
    <scope>NUCLEOTIDE SEQUENCE</scope>
</reference>
<dbReference type="SMART" id="SM00054">
    <property type="entry name" value="EFh"/>
    <property type="match status" value="2"/>
</dbReference>
<proteinExistence type="predicted"/>
<dbReference type="EMBL" id="CAJVCH010570405">
    <property type="protein sequence ID" value="CAG7834835.1"/>
    <property type="molecule type" value="Genomic_DNA"/>
</dbReference>
<comment type="caution">
    <text evidence="5">The sequence shown here is derived from an EMBL/GenBank/DDBJ whole genome shotgun (WGS) entry which is preliminary data.</text>
</comment>
<keyword evidence="2" id="KW-0677">Repeat</keyword>
<sequence length="257" mass="29370">MHMGKELELHDKVRRLCQETHFNESEVEAILKLHSNLVAEVPMDRMQFRSVLFHTLEISETFILDRIFRVVDQNGNDVIDGDEFVQCLSTMMRGSLEEHLNFCYNVYDVNGDRSLAREEIFMCLDGSFRPGRGILEKEEISDSIRDIVEIMMRKLDVDKDGQITFGDFRAAIMNDPLLVQALGQCLPPKRNSRSILFLVTKDDRNLSNIIFDSVPPPKNSPSLKGDSRVAKTPSHTNASAQSLTLRKSLQKLSNYLH</sequence>
<dbReference type="InterPro" id="IPR018247">
    <property type="entry name" value="EF_Hand_1_Ca_BS"/>
</dbReference>
<keyword evidence="6" id="KW-1185">Reference proteome</keyword>
<keyword evidence="1" id="KW-0479">Metal-binding</keyword>
<dbReference type="InterPro" id="IPR028846">
    <property type="entry name" value="Recoverin"/>
</dbReference>
<dbReference type="PANTHER" id="PTHR23055:SF60">
    <property type="entry name" value="CALAXIN"/>
    <property type="match status" value="1"/>
</dbReference>
<evidence type="ECO:0000256" key="2">
    <source>
        <dbReference type="ARBA" id="ARBA00022737"/>
    </source>
</evidence>
<feature type="domain" description="EF-hand" evidence="4">
    <location>
        <begin position="59"/>
        <end position="94"/>
    </location>
</feature>
<evidence type="ECO:0000313" key="6">
    <source>
        <dbReference type="Proteomes" id="UP000708208"/>
    </source>
</evidence>
<organism evidence="5 6">
    <name type="scientific">Allacma fusca</name>
    <dbReference type="NCBI Taxonomy" id="39272"/>
    <lineage>
        <taxon>Eukaryota</taxon>
        <taxon>Metazoa</taxon>
        <taxon>Ecdysozoa</taxon>
        <taxon>Arthropoda</taxon>
        <taxon>Hexapoda</taxon>
        <taxon>Collembola</taxon>
        <taxon>Symphypleona</taxon>
        <taxon>Sminthuridae</taxon>
        <taxon>Allacma</taxon>
    </lineage>
</organism>
<dbReference type="Pfam" id="PF13499">
    <property type="entry name" value="EF-hand_7"/>
    <property type="match status" value="1"/>
</dbReference>
<gene>
    <name evidence="5" type="ORF">AFUS01_LOCUS44290</name>
</gene>
<dbReference type="InterPro" id="IPR002048">
    <property type="entry name" value="EF_hand_dom"/>
</dbReference>
<evidence type="ECO:0000256" key="1">
    <source>
        <dbReference type="ARBA" id="ARBA00022723"/>
    </source>
</evidence>
<dbReference type="GO" id="GO:0005509">
    <property type="term" value="F:calcium ion binding"/>
    <property type="evidence" value="ECO:0007669"/>
    <property type="project" value="InterPro"/>
</dbReference>
<evidence type="ECO:0000259" key="4">
    <source>
        <dbReference type="PROSITE" id="PS50222"/>
    </source>
</evidence>
<dbReference type="PROSITE" id="PS00018">
    <property type="entry name" value="EF_HAND_1"/>
    <property type="match status" value="3"/>
</dbReference>
<name>A0A8J2LJT6_9HEXA</name>
<evidence type="ECO:0000313" key="5">
    <source>
        <dbReference type="EMBL" id="CAG7834835.1"/>
    </source>
</evidence>
<evidence type="ECO:0000256" key="3">
    <source>
        <dbReference type="SAM" id="MobiDB-lite"/>
    </source>
</evidence>
<dbReference type="AlphaFoldDB" id="A0A8J2LJT6"/>
<dbReference type="OrthoDB" id="191686at2759"/>
<protein>
    <recommendedName>
        <fullName evidence="4">EF-hand domain-containing protein</fullName>
    </recommendedName>
</protein>
<accession>A0A8J2LJT6</accession>
<dbReference type="PANTHER" id="PTHR23055">
    <property type="entry name" value="CALCIUM BINDING PROTEINS"/>
    <property type="match status" value="1"/>
</dbReference>
<dbReference type="Proteomes" id="UP000708208">
    <property type="component" value="Unassembled WGS sequence"/>
</dbReference>
<dbReference type="PROSITE" id="PS50222">
    <property type="entry name" value="EF_HAND_2"/>
    <property type="match status" value="2"/>
</dbReference>
<feature type="region of interest" description="Disordered" evidence="3">
    <location>
        <begin position="217"/>
        <end position="241"/>
    </location>
</feature>